<evidence type="ECO:0000313" key="2">
    <source>
        <dbReference type="EMBL" id="GIY58425.1"/>
    </source>
</evidence>
<keyword evidence="1" id="KW-0472">Membrane</keyword>
<organism evidence="2 3">
    <name type="scientific">Caerostris darwini</name>
    <dbReference type="NCBI Taxonomy" id="1538125"/>
    <lineage>
        <taxon>Eukaryota</taxon>
        <taxon>Metazoa</taxon>
        <taxon>Ecdysozoa</taxon>
        <taxon>Arthropoda</taxon>
        <taxon>Chelicerata</taxon>
        <taxon>Arachnida</taxon>
        <taxon>Araneae</taxon>
        <taxon>Araneomorphae</taxon>
        <taxon>Entelegynae</taxon>
        <taxon>Araneoidea</taxon>
        <taxon>Araneidae</taxon>
        <taxon>Caerostris</taxon>
    </lineage>
</organism>
<dbReference type="EMBL" id="BPLQ01011499">
    <property type="protein sequence ID" value="GIY58425.1"/>
    <property type="molecule type" value="Genomic_DNA"/>
</dbReference>
<keyword evidence="1" id="KW-1133">Transmembrane helix</keyword>
<sequence length="103" mass="11322">MVPSAAGRRAHFLLFCSSRPRRANNRSVYSLPPLFCGISYYCYPFLPIWLGAARFIFGAVTQRLGSHSLPQNNHAIIGAAAQLVRSSAVLEGMQVKKIRANST</sequence>
<evidence type="ECO:0000313" key="3">
    <source>
        <dbReference type="Proteomes" id="UP001054837"/>
    </source>
</evidence>
<feature type="transmembrane region" description="Helical" evidence="1">
    <location>
        <begin position="38"/>
        <end position="57"/>
    </location>
</feature>
<protein>
    <submittedName>
        <fullName evidence="2">Uncharacterized protein</fullName>
    </submittedName>
</protein>
<accession>A0AAV4ULR3</accession>
<dbReference type="AlphaFoldDB" id="A0AAV4ULR3"/>
<comment type="caution">
    <text evidence="2">The sequence shown here is derived from an EMBL/GenBank/DDBJ whole genome shotgun (WGS) entry which is preliminary data.</text>
</comment>
<keyword evidence="1" id="KW-0812">Transmembrane</keyword>
<reference evidence="2 3" key="1">
    <citation type="submission" date="2021-06" db="EMBL/GenBank/DDBJ databases">
        <title>Caerostris darwini draft genome.</title>
        <authorList>
            <person name="Kono N."/>
            <person name="Arakawa K."/>
        </authorList>
    </citation>
    <scope>NUCLEOTIDE SEQUENCE [LARGE SCALE GENOMIC DNA]</scope>
</reference>
<name>A0AAV4ULR3_9ARAC</name>
<evidence type="ECO:0000256" key="1">
    <source>
        <dbReference type="SAM" id="Phobius"/>
    </source>
</evidence>
<gene>
    <name evidence="2" type="ORF">CDAR_613111</name>
</gene>
<keyword evidence="3" id="KW-1185">Reference proteome</keyword>
<proteinExistence type="predicted"/>
<dbReference type="Proteomes" id="UP001054837">
    <property type="component" value="Unassembled WGS sequence"/>
</dbReference>